<keyword evidence="2" id="KW-1185">Reference proteome</keyword>
<sequence length="543" mass="59735">METNRVVRELADWAWARVLERDPATAARTGQQVETLPRGGAGQLEADVGDAQWALEKLGTLDTADLSADDQLTAGFLADHFRQEVAEASRFWFRFPVTPYNASMLSTYRSDIFGTAALDTASDADRYLSLLDDYAAVVDQLLVTLQGQSHRGIALPAWSIDAVTNTIRAHADASGDLAPGQERLGRLAYGPAGRLTDRVRQLIEGPISGAYERLLAYLAAETGSEGVGIGQFPGGAECYADLLYGHTGLAVTPDHVHELGLSEVDRLTDRIHSALGITDEVAYRQRLQSDPRLYATDPADLERRFQAHIDRLGDRLSGWFREIPAAPFRLRRLDVALEAGSTFGYYEPPGVDECGYYHYNGSDLAHRPLLQSASMIYHEGMPGHHLQIGRQLESTALHPIRREASELRTFALSGYFEGWAEYAAGLGVEMGLYEDPFDLYGRLCSERFHAARMVVDTGLAVRGWTLARAGDFLRTNGFLSATEIRTELVRYAVDDPGQAVAYHLGHRFLADLRGTRDPRDFHETVLSGGPLPLSLLASLTNAD</sequence>
<dbReference type="Pfam" id="PF05960">
    <property type="entry name" value="DUF885"/>
    <property type="match status" value="1"/>
</dbReference>
<dbReference type="RefSeq" id="WP_344313428.1">
    <property type="nucleotide sequence ID" value="NZ_BAAANY010000023.1"/>
</dbReference>
<reference evidence="1 2" key="1">
    <citation type="journal article" date="2019" name="Int. J. Syst. Evol. Microbiol.">
        <title>The Global Catalogue of Microorganisms (GCM) 10K type strain sequencing project: providing services to taxonomists for standard genome sequencing and annotation.</title>
        <authorList>
            <consortium name="The Broad Institute Genomics Platform"/>
            <consortium name="The Broad Institute Genome Sequencing Center for Infectious Disease"/>
            <person name="Wu L."/>
            <person name="Ma J."/>
        </authorList>
    </citation>
    <scope>NUCLEOTIDE SEQUENCE [LARGE SCALE GENOMIC DNA]</scope>
    <source>
        <strain evidence="1 2">JCM 14718</strain>
    </source>
</reference>
<protein>
    <submittedName>
        <fullName evidence="1">DUF885 domain-containing protein</fullName>
    </submittedName>
</protein>
<comment type="caution">
    <text evidence="1">The sequence shown here is derived from an EMBL/GenBank/DDBJ whole genome shotgun (WGS) entry which is preliminary data.</text>
</comment>
<gene>
    <name evidence="1" type="ORF">GCM10009765_56990</name>
</gene>
<organism evidence="1 2">
    <name type="scientific">Fodinicola feengrottensis</name>
    <dbReference type="NCBI Taxonomy" id="435914"/>
    <lineage>
        <taxon>Bacteria</taxon>
        <taxon>Bacillati</taxon>
        <taxon>Actinomycetota</taxon>
        <taxon>Actinomycetes</taxon>
        <taxon>Mycobacteriales</taxon>
        <taxon>Fodinicola</taxon>
    </lineage>
</organism>
<proteinExistence type="predicted"/>
<evidence type="ECO:0000313" key="1">
    <source>
        <dbReference type="EMBL" id="GAA1700158.1"/>
    </source>
</evidence>
<dbReference type="PANTHER" id="PTHR33361">
    <property type="entry name" value="GLR0591 PROTEIN"/>
    <property type="match status" value="1"/>
</dbReference>
<evidence type="ECO:0000313" key="2">
    <source>
        <dbReference type="Proteomes" id="UP001500618"/>
    </source>
</evidence>
<accession>A0ABN2I7W3</accession>
<dbReference type="EMBL" id="BAAANY010000023">
    <property type="protein sequence ID" value="GAA1700158.1"/>
    <property type="molecule type" value="Genomic_DNA"/>
</dbReference>
<dbReference type="InterPro" id="IPR010281">
    <property type="entry name" value="DUF885"/>
</dbReference>
<name>A0ABN2I7W3_9ACTN</name>
<dbReference type="Proteomes" id="UP001500618">
    <property type="component" value="Unassembled WGS sequence"/>
</dbReference>
<dbReference type="PANTHER" id="PTHR33361:SF2">
    <property type="entry name" value="DUF885 DOMAIN-CONTAINING PROTEIN"/>
    <property type="match status" value="1"/>
</dbReference>